<evidence type="ECO:0000313" key="4">
    <source>
        <dbReference type="Proteomes" id="UP000250235"/>
    </source>
</evidence>
<keyword evidence="1" id="KW-0175">Coiled coil</keyword>
<feature type="compositionally biased region" description="Polar residues" evidence="2">
    <location>
        <begin position="1"/>
        <end position="22"/>
    </location>
</feature>
<evidence type="ECO:0000256" key="1">
    <source>
        <dbReference type="SAM" id="Coils"/>
    </source>
</evidence>
<feature type="compositionally biased region" description="Acidic residues" evidence="2">
    <location>
        <begin position="52"/>
        <end position="64"/>
    </location>
</feature>
<evidence type="ECO:0000256" key="2">
    <source>
        <dbReference type="SAM" id="MobiDB-lite"/>
    </source>
</evidence>
<keyword evidence="4" id="KW-1185">Reference proteome</keyword>
<feature type="region of interest" description="Disordered" evidence="2">
    <location>
        <begin position="1"/>
        <end position="77"/>
    </location>
</feature>
<feature type="compositionally biased region" description="Polar residues" evidence="2">
    <location>
        <begin position="42"/>
        <end position="51"/>
    </location>
</feature>
<evidence type="ECO:0000313" key="3">
    <source>
        <dbReference type="EMBL" id="KZV21409.1"/>
    </source>
</evidence>
<dbReference type="AlphaFoldDB" id="A0A2Z7AQ02"/>
<dbReference type="PANTHER" id="PTHR33144">
    <property type="entry name" value="OS10G0409366 PROTEIN-RELATED"/>
    <property type="match status" value="1"/>
</dbReference>
<dbReference type="Proteomes" id="UP000250235">
    <property type="component" value="Unassembled WGS sequence"/>
</dbReference>
<gene>
    <name evidence="3" type="ORF">F511_18575</name>
</gene>
<protein>
    <submittedName>
        <fullName evidence="3">Uncharacterized protein</fullName>
    </submittedName>
</protein>
<organism evidence="3 4">
    <name type="scientific">Dorcoceras hygrometricum</name>
    <dbReference type="NCBI Taxonomy" id="472368"/>
    <lineage>
        <taxon>Eukaryota</taxon>
        <taxon>Viridiplantae</taxon>
        <taxon>Streptophyta</taxon>
        <taxon>Embryophyta</taxon>
        <taxon>Tracheophyta</taxon>
        <taxon>Spermatophyta</taxon>
        <taxon>Magnoliopsida</taxon>
        <taxon>eudicotyledons</taxon>
        <taxon>Gunneridae</taxon>
        <taxon>Pentapetalae</taxon>
        <taxon>asterids</taxon>
        <taxon>lamiids</taxon>
        <taxon>Lamiales</taxon>
        <taxon>Gesneriaceae</taxon>
        <taxon>Didymocarpoideae</taxon>
        <taxon>Trichosporeae</taxon>
        <taxon>Loxocarpinae</taxon>
        <taxon>Dorcoceras</taxon>
    </lineage>
</organism>
<dbReference type="OrthoDB" id="913291at2759"/>
<sequence>MTNKRIQKLIQNIRRSSRGQDSSNRRQDGDDSQEITSKDASETQNGALQSPQEEDFYEEGDDEVVCSPPRQQNRRGRTVMKDVHELHPDDFLLIIFNERGQRYGDLQPVLANYVGTIARNGTLLPLSFLDWRKKPKNRLEEAWKLVIILCPFAQFLISWLQKFGKDYASIGKRMSDVFGLEHSGRVRCLGAGATPSQVFPDQCRRSSFYRPNDNSAADVTENLRAMEEKMKKDMEAREAQWREEMEAQKAQLQIEIERMRQKQEQFQAFARVIQNIIPGTGGGFHGPEILPAQLTIEMTNIVQKYMHDSSIEKENDGRTRNED</sequence>
<dbReference type="EMBL" id="KV014895">
    <property type="protein sequence ID" value="KZV21409.1"/>
    <property type="molecule type" value="Genomic_DNA"/>
</dbReference>
<proteinExistence type="predicted"/>
<dbReference type="PANTHER" id="PTHR33144:SF25">
    <property type="entry name" value="DUF4216 DOMAIN-CONTAINING PROTEIN"/>
    <property type="match status" value="1"/>
</dbReference>
<accession>A0A2Z7AQ02</accession>
<reference evidence="3 4" key="1">
    <citation type="journal article" date="2015" name="Proc. Natl. Acad. Sci. U.S.A.">
        <title>The resurrection genome of Boea hygrometrica: A blueprint for survival of dehydration.</title>
        <authorList>
            <person name="Xiao L."/>
            <person name="Yang G."/>
            <person name="Zhang L."/>
            <person name="Yang X."/>
            <person name="Zhao S."/>
            <person name="Ji Z."/>
            <person name="Zhou Q."/>
            <person name="Hu M."/>
            <person name="Wang Y."/>
            <person name="Chen M."/>
            <person name="Xu Y."/>
            <person name="Jin H."/>
            <person name="Xiao X."/>
            <person name="Hu G."/>
            <person name="Bao F."/>
            <person name="Hu Y."/>
            <person name="Wan P."/>
            <person name="Li L."/>
            <person name="Deng X."/>
            <person name="Kuang T."/>
            <person name="Xiang C."/>
            <person name="Zhu J.K."/>
            <person name="Oliver M.J."/>
            <person name="He Y."/>
        </authorList>
    </citation>
    <scope>NUCLEOTIDE SEQUENCE [LARGE SCALE GENOMIC DNA]</scope>
    <source>
        <strain evidence="4">cv. XS01</strain>
    </source>
</reference>
<feature type="coiled-coil region" evidence="1">
    <location>
        <begin position="216"/>
        <end position="265"/>
    </location>
</feature>
<name>A0A2Z7AQ02_9LAMI</name>